<evidence type="ECO:0000313" key="1">
    <source>
        <dbReference type="EMBL" id="KHD09924.1"/>
    </source>
</evidence>
<gene>
    <name evidence="1" type="ORF">PN36_15085</name>
</gene>
<dbReference type="EMBL" id="JSZA02000054">
    <property type="protein sequence ID" value="KHD09924.1"/>
    <property type="molecule type" value="Genomic_DNA"/>
</dbReference>
<keyword evidence="2" id="KW-1185">Reference proteome</keyword>
<sequence>MFREWSGADFPKLLFREWSGFPETLRVQYEVKKIMFSETSIEKLRQADLERANKQSKRKDKLAQRPYFPQERDIFRFNHPGTRDFDWVILRQNERNPELLLTVPADDNPLVGSCDIKLPDSALSSPLTLRCQKSLFIHKKQFELWRRVGLVEKWHWYRALDKLKQLKTGELRSSALQQETDDDPEYVEWMTQVSQSKAALEQALVTPKKASLLEQFVLRLKAAVQHSSPKFILIPEMALALGGNSSMTKASYYQLDKLRLGILAHEDKHIIELKIEWQGNEPVNFILLEDEIQRQKQKASKQAKFFFDPSDAYTLVIQQTSGEEIYRLPLEEIK</sequence>
<protein>
    <submittedName>
        <fullName evidence="1">Uncharacterized protein</fullName>
    </submittedName>
</protein>
<dbReference type="AlphaFoldDB" id="A0A0A6P3I9"/>
<evidence type="ECO:0000313" key="2">
    <source>
        <dbReference type="Proteomes" id="UP000030428"/>
    </source>
</evidence>
<comment type="caution">
    <text evidence="1">The sequence shown here is derived from an EMBL/GenBank/DDBJ whole genome shotgun (WGS) entry which is preliminary data.</text>
</comment>
<organism evidence="1 2">
    <name type="scientific">Candidatus Thiomargarita nelsonii</name>
    <dbReference type="NCBI Taxonomy" id="1003181"/>
    <lineage>
        <taxon>Bacteria</taxon>
        <taxon>Pseudomonadati</taxon>
        <taxon>Pseudomonadota</taxon>
        <taxon>Gammaproteobacteria</taxon>
        <taxon>Thiotrichales</taxon>
        <taxon>Thiotrichaceae</taxon>
        <taxon>Thiomargarita</taxon>
    </lineage>
</organism>
<reference evidence="1 2" key="1">
    <citation type="journal article" date="2016" name="Front. Microbiol.">
        <title>Single-Cell (Meta-)Genomics of a Dimorphic Candidatus Thiomargarita nelsonii Reveals Genomic Plasticity.</title>
        <authorList>
            <person name="Flood B.E."/>
            <person name="Fliss P."/>
            <person name="Jones D.S."/>
            <person name="Dick G.J."/>
            <person name="Jain S."/>
            <person name="Kaster A.K."/>
            <person name="Winkel M."/>
            <person name="Mussmann M."/>
            <person name="Bailey J."/>
        </authorList>
    </citation>
    <scope>NUCLEOTIDE SEQUENCE [LARGE SCALE GENOMIC DNA]</scope>
    <source>
        <strain evidence="1">Hydrate Ridge</strain>
    </source>
</reference>
<accession>A0A0A6P3I9</accession>
<proteinExistence type="predicted"/>
<dbReference type="Proteomes" id="UP000030428">
    <property type="component" value="Unassembled WGS sequence"/>
</dbReference>
<name>A0A0A6P3I9_9GAMM</name>